<dbReference type="PROSITE" id="PS51532">
    <property type="entry name" value="PITH"/>
    <property type="match status" value="1"/>
</dbReference>
<dbReference type="VEuPathDB" id="AmoebaDB:NfTy_025540"/>
<keyword evidence="2" id="KW-0378">Hydrolase</keyword>
<dbReference type="InterPro" id="IPR037047">
    <property type="entry name" value="PITH_dom_sf"/>
</dbReference>
<keyword evidence="1" id="KW-0540">Nuclease</keyword>
<protein>
    <recommendedName>
        <fullName evidence="6">PITH domain-containing protein</fullName>
    </recommendedName>
</protein>
<dbReference type="CDD" id="cd18673">
    <property type="entry name" value="PIN_XRN1-2-like"/>
    <property type="match status" value="1"/>
</dbReference>
<dbReference type="GO" id="GO:0016075">
    <property type="term" value="P:rRNA catabolic process"/>
    <property type="evidence" value="ECO:0007669"/>
    <property type="project" value="TreeGrafter"/>
</dbReference>
<keyword evidence="8" id="KW-1185">Reference proteome</keyword>
<feature type="compositionally biased region" description="Low complexity" evidence="5">
    <location>
        <begin position="158"/>
        <end position="167"/>
    </location>
</feature>
<dbReference type="GeneID" id="68107351"/>
<evidence type="ECO:0000256" key="4">
    <source>
        <dbReference type="ARBA" id="ARBA00038299"/>
    </source>
</evidence>
<dbReference type="Pfam" id="PF06201">
    <property type="entry name" value="PITH"/>
    <property type="match status" value="1"/>
</dbReference>
<gene>
    <name evidence="7" type="ORF">FDP41_000133</name>
</gene>
<comment type="similarity">
    <text evidence="4">Belongs to the 5'-3' exonuclease family.</text>
</comment>
<dbReference type="GO" id="GO:0000956">
    <property type="term" value="P:nuclear-transcribed mRNA catabolic process"/>
    <property type="evidence" value="ECO:0007669"/>
    <property type="project" value="TreeGrafter"/>
</dbReference>
<feature type="domain" description="PITH" evidence="6">
    <location>
        <begin position="480"/>
        <end position="661"/>
    </location>
</feature>
<dbReference type="GO" id="GO:0005634">
    <property type="term" value="C:nucleus"/>
    <property type="evidence" value="ECO:0007669"/>
    <property type="project" value="TreeGrafter"/>
</dbReference>
<dbReference type="InterPro" id="IPR010400">
    <property type="entry name" value="PITH_dom"/>
</dbReference>
<reference evidence="7 8" key="1">
    <citation type="journal article" date="2019" name="Sci. Rep.">
        <title>Nanopore sequencing improves the draft genome of the human pathogenic amoeba Naegleria fowleri.</title>
        <authorList>
            <person name="Liechti N."/>
            <person name="Schurch N."/>
            <person name="Bruggmann R."/>
            <person name="Wittwer M."/>
        </authorList>
    </citation>
    <scope>NUCLEOTIDE SEQUENCE [LARGE SCALE GENOMIC DNA]</scope>
    <source>
        <strain evidence="7 8">ATCC 30894</strain>
    </source>
</reference>
<dbReference type="PANTHER" id="PTHR12341:SF7">
    <property type="entry name" value="5'-3' EXORIBONUCLEASE 1"/>
    <property type="match status" value="1"/>
</dbReference>
<dbReference type="InterPro" id="IPR008979">
    <property type="entry name" value="Galactose-bd-like_sf"/>
</dbReference>
<dbReference type="AlphaFoldDB" id="A0A6A5CES6"/>
<dbReference type="GO" id="GO:0003723">
    <property type="term" value="F:RNA binding"/>
    <property type="evidence" value="ECO:0007669"/>
    <property type="project" value="TreeGrafter"/>
</dbReference>
<dbReference type="Gene3D" id="3.40.50.12390">
    <property type="match status" value="2"/>
</dbReference>
<dbReference type="InterPro" id="IPR041412">
    <property type="entry name" value="Xrn1_helical"/>
</dbReference>
<evidence type="ECO:0000256" key="2">
    <source>
        <dbReference type="ARBA" id="ARBA00022801"/>
    </source>
</evidence>
<dbReference type="PANTHER" id="PTHR12341">
    <property type="entry name" value="5'-&gt;3' EXORIBONUCLEASE"/>
    <property type="match status" value="1"/>
</dbReference>
<name>A0A6A5CES6_NAEFO</name>
<feature type="region of interest" description="Disordered" evidence="5">
    <location>
        <begin position="147"/>
        <end position="173"/>
    </location>
</feature>
<proteinExistence type="inferred from homology"/>
<dbReference type="RefSeq" id="XP_044569807.1">
    <property type="nucleotide sequence ID" value="XM_044703914.1"/>
</dbReference>
<dbReference type="InterPro" id="IPR027073">
    <property type="entry name" value="5_3_exoribonuclease"/>
</dbReference>
<keyword evidence="3" id="KW-0269">Exonuclease</keyword>
<evidence type="ECO:0000259" key="6">
    <source>
        <dbReference type="PROSITE" id="PS51532"/>
    </source>
</evidence>
<evidence type="ECO:0000313" key="8">
    <source>
        <dbReference type="Proteomes" id="UP000444721"/>
    </source>
</evidence>
<dbReference type="EMBL" id="VFQX01000001">
    <property type="protein sequence ID" value="KAF0985094.1"/>
    <property type="molecule type" value="Genomic_DNA"/>
</dbReference>
<evidence type="ECO:0000256" key="1">
    <source>
        <dbReference type="ARBA" id="ARBA00022722"/>
    </source>
</evidence>
<comment type="caution">
    <text evidence="7">The sequence shown here is derived from an EMBL/GenBank/DDBJ whole genome shotgun (WGS) entry which is preliminary data.</text>
</comment>
<feature type="compositionally biased region" description="Basic and acidic residues" evidence="5">
    <location>
        <begin position="453"/>
        <end position="467"/>
    </location>
</feature>
<dbReference type="VEuPathDB" id="AmoebaDB:FDP41_000133"/>
<dbReference type="VEuPathDB" id="AmoebaDB:NF0011400"/>
<evidence type="ECO:0000256" key="3">
    <source>
        <dbReference type="ARBA" id="ARBA00022839"/>
    </source>
</evidence>
<dbReference type="GO" id="GO:0005737">
    <property type="term" value="C:cytoplasm"/>
    <property type="evidence" value="ECO:0007669"/>
    <property type="project" value="UniProtKB-ARBA"/>
</dbReference>
<feature type="region of interest" description="Disordered" evidence="5">
    <location>
        <begin position="453"/>
        <end position="476"/>
    </location>
</feature>
<dbReference type="GO" id="GO:0004534">
    <property type="term" value="F:5'-3' RNA exonuclease activity"/>
    <property type="evidence" value="ECO:0007669"/>
    <property type="project" value="TreeGrafter"/>
</dbReference>
<dbReference type="Pfam" id="PF17846">
    <property type="entry name" value="XRN_M"/>
    <property type="match status" value="2"/>
</dbReference>
<dbReference type="InterPro" id="IPR004859">
    <property type="entry name" value="Xrn1_N"/>
</dbReference>
<dbReference type="SUPFAM" id="SSF49785">
    <property type="entry name" value="Galactose-binding domain-like"/>
    <property type="match status" value="1"/>
</dbReference>
<dbReference type="Gene3D" id="2.60.120.470">
    <property type="entry name" value="PITH domain"/>
    <property type="match status" value="1"/>
</dbReference>
<dbReference type="Proteomes" id="UP000444721">
    <property type="component" value="Unassembled WGS sequence"/>
</dbReference>
<dbReference type="Pfam" id="PF03159">
    <property type="entry name" value="XRN_N"/>
    <property type="match status" value="1"/>
</dbReference>
<accession>A0A6A5CES6</accession>
<organism evidence="7 8">
    <name type="scientific">Naegleria fowleri</name>
    <name type="common">Brain eating amoeba</name>
    <dbReference type="NCBI Taxonomy" id="5763"/>
    <lineage>
        <taxon>Eukaryota</taxon>
        <taxon>Discoba</taxon>
        <taxon>Heterolobosea</taxon>
        <taxon>Tetramitia</taxon>
        <taxon>Eutetramitia</taxon>
        <taxon>Vahlkampfiidae</taxon>
        <taxon>Naegleria</taxon>
    </lineage>
</organism>
<evidence type="ECO:0000313" key="7">
    <source>
        <dbReference type="EMBL" id="KAF0985094.1"/>
    </source>
</evidence>
<dbReference type="OrthoDB" id="372487at2759"/>
<evidence type="ECO:0000256" key="5">
    <source>
        <dbReference type="SAM" id="MobiDB-lite"/>
    </source>
</evidence>
<sequence>MGVPFFFSWLLQECPEMIREVVPSSSSEIKQENKFPIDHLFLDLNGIIHTFKDCNLQTKLLDPLLISKNSRNEQSGMEDQDFSTHDQVDTLELTFERFILSIMLYMEEIVYRFPPKKTLYFALDGVAPAAKINQQRERRWVSFRNSSGLPKRQTLGHSSRSSSTSSTNHTNQENDTLLDSISITSGTSFMKQLSEHLQFFIKRKLQDDQNWRSIENIIFSDSSVPGEGEHKIIAHIRELQKSKLSTSQKSIANHHEKFMIYGMDSDLIFLALTTHEEQFYILRDWTSSVQMNSQQLYHNWRVKRRLKQAKGYDKDRFDHKFHVVDISVVRKLISDYMKNQEDKSAPPLEFDLNRVIDDFVLMLFLCGNDFVASIPTLDIGKEENALGYLFKVYRSLFTTAFNYQYISDTSNTSKLIDVDKLELFIQVTGKLEVRVLTNRLKRELDLLNQKKKMEEEKQKKKEEKETNAGHTNDSDLELVSSSVNPEHFKNLLSMIDLDKVMCLNATQDLKQFLMLSSITKSVSGTFTSQYLVKSTIDSEIMFGIHFKQPLSLCSLILRMGNTAQQLNGMVVKLFVNQNVDFVTMETHKVTQEFSSTDLSNALPTCELKLKLHAFQNVSRLTLIIENTIQKTQTTIVEQLVLFGNVSTKTGSKLLKVSKKQWKKKDYSHQKKHNISFEISQEEERVKKFKVLTSSISLKKKEGMPPPPYVDIEKWKTNYYKKKLNIVYDHSVECGGGEQVRQLVSQYVHALFWVFHYYYFGVPSWEFSYRYHYAPCASDFKHLKGLFKDGIVTFQKGRPFNDIEGLLAVLPLSRISLVEECLNEKQRHRLRFGLSSPTSPLHALFYTPSTHAEHPFQPIEDVIEIDPNDEGLKTSLKDPFYHYSRMVVHLRMVDVVEIRKIARDILGDEDVNNSERSHILIFRWNDREESALRLIPSTISVLPDIENSKVKVTSIPFENDSNEIIKLHI</sequence>